<dbReference type="FunFam" id="3.40.50.300:FF:000522">
    <property type="entry name" value="Gluconokinase"/>
    <property type="match status" value="1"/>
</dbReference>
<evidence type="ECO:0000256" key="10">
    <source>
        <dbReference type="RuleBase" id="RU363066"/>
    </source>
</evidence>
<feature type="region of interest" description="Disordered" evidence="11">
    <location>
        <begin position="166"/>
        <end position="189"/>
    </location>
</feature>
<dbReference type="Proteomes" id="UP000824190">
    <property type="component" value="Unassembled WGS sequence"/>
</dbReference>
<dbReference type="SUPFAM" id="SSF52540">
    <property type="entry name" value="P-loop containing nucleoside triphosphate hydrolases"/>
    <property type="match status" value="1"/>
</dbReference>
<dbReference type="AlphaFoldDB" id="A0A9D1UM72"/>
<evidence type="ECO:0000256" key="4">
    <source>
        <dbReference type="ARBA" id="ARBA00022679"/>
    </source>
</evidence>
<dbReference type="Pfam" id="PF13671">
    <property type="entry name" value="AAA_33"/>
    <property type="match status" value="1"/>
</dbReference>
<dbReference type="InterPro" id="IPR006001">
    <property type="entry name" value="Therm_gnt_kin"/>
</dbReference>
<comment type="similarity">
    <text evidence="2 10">Belongs to the gluconokinase GntK/GntV family.</text>
</comment>
<reference evidence="12" key="1">
    <citation type="journal article" date="2021" name="PeerJ">
        <title>Extensive microbial diversity within the chicken gut microbiome revealed by metagenomics and culture.</title>
        <authorList>
            <person name="Gilroy R."/>
            <person name="Ravi A."/>
            <person name="Getino M."/>
            <person name="Pursley I."/>
            <person name="Horton D.L."/>
            <person name="Alikhan N.F."/>
            <person name="Baker D."/>
            <person name="Gharbi K."/>
            <person name="Hall N."/>
            <person name="Watson M."/>
            <person name="Adriaenssens E.M."/>
            <person name="Foster-Nyarko E."/>
            <person name="Jarju S."/>
            <person name="Secka A."/>
            <person name="Antonio M."/>
            <person name="Oren A."/>
            <person name="Chaudhuri R.R."/>
            <person name="La Ragione R."/>
            <person name="Hildebrand F."/>
            <person name="Pallen M.J."/>
        </authorList>
    </citation>
    <scope>NUCLEOTIDE SEQUENCE</scope>
    <source>
        <strain evidence="12">CHK32-1732</strain>
    </source>
</reference>
<evidence type="ECO:0000256" key="11">
    <source>
        <dbReference type="SAM" id="MobiDB-lite"/>
    </source>
</evidence>
<evidence type="ECO:0000256" key="6">
    <source>
        <dbReference type="ARBA" id="ARBA00022777"/>
    </source>
</evidence>
<comment type="catalytic activity">
    <reaction evidence="9 10">
        <text>D-gluconate + ATP = 6-phospho-D-gluconate + ADP + H(+)</text>
        <dbReference type="Rhea" id="RHEA:19433"/>
        <dbReference type="ChEBI" id="CHEBI:15378"/>
        <dbReference type="ChEBI" id="CHEBI:18391"/>
        <dbReference type="ChEBI" id="CHEBI:30616"/>
        <dbReference type="ChEBI" id="CHEBI:58759"/>
        <dbReference type="ChEBI" id="CHEBI:456216"/>
        <dbReference type="EC" id="2.7.1.12"/>
    </reaction>
</comment>
<evidence type="ECO:0000256" key="2">
    <source>
        <dbReference type="ARBA" id="ARBA00008420"/>
    </source>
</evidence>
<evidence type="ECO:0000313" key="13">
    <source>
        <dbReference type="Proteomes" id="UP000824190"/>
    </source>
</evidence>
<reference evidence="12" key="2">
    <citation type="submission" date="2021-04" db="EMBL/GenBank/DDBJ databases">
        <authorList>
            <person name="Gilroy R."/>
        </authorList>
    </citation>
    <scope>NUCLEOTIDE SEQUENCE</scope>
    <source>
        <strain evidence="12">CHK32-1732</strain>
    </source>
</reference>
<name>A0A9D1UM72_9CORY</name>
<keyword evidence="4 10" id="KW-0808">Transferase</keyword>
<dbReference type="InterPro" id="IPR027417">
    <property type="entry name" value="P-loop_NTPase"/>
</dbReference>
<dbReference type="GO" id="GO:0005524">
    <property type="term" value="F:ATP binding"/>
    <property type="evidence" value="ECO:0007669"/>
    <property type="project" value="UniProtKB-KW"/>
</dbReference>
<proteinExistence type="inferred from homology"/>
<comment type="caution">
    <text evidence="12">The sequence shown here is derived from an EMBL/GenBank/DDBJ whole genome shotgun (WGS) entry which is preliminary data.</text>
</comment>
<dbReference type="GO" id="GO:0005737">
    <property type="term" value="C:cytoplasm"/>
    <property type="evidence" value="ECO:0007669"/>
    <property type="project" value="TreeGrafter"/>
</dbReference>
<dbReference type="NCBIfam" id="TIGR01313">
    <property type="entry name" value="therm_gnt_kin"/>
    <property type="match status" value="1"/>
</dbReference>
<gene>
    <name evidence="12" type="ORF">H9870_07790</name>
</gene>
<keyword evidence="7 10" id="KW-0067">ATP-binding</keyword>
<comment type="pathway">
    <text evidence="1">Carbohydrate acid metabolism.</text>
</comment>
<dbReference type="PANTHER" id="PTHR43442">
    <property type="entry name" value="GLUCONOKINASE-RELATED"/>
    <property type="match status" value="1"/>
</dbReference>
<dbReference type="CDD" id="cd02021">
    <property type="entry name" value="GntK"/>
    <property type="match status" value="1"/>
</dbReference>
<evidence type="ECO:0000256" key="1">
    <source>
        <dbReference type="ARBA" id="ARBA00004761"/>
    </source>
</evidence>
<feature type="region of interest" description="Disordered" evidence="11">
    <location>
        <begin position="32"/>
        <end position="53"/>
    </location>
</feature>
<protein>
    <recommendedName>
        <fullName evidence="3 10">Gluconokinase</fullName>
        <ecNumber evidence="3 10">2.7.1.12</ecNumber>
    </recommendedName>
</protein>
<dbReference type="GO" id="GO:0019521">
    <property type="term" value="P:D-gluconate metabolic process"/>
    <property type="evidence" value="ECO:0007669"/>
    <property type="project" value="UniProtKB-KW"/>
</dbReference>
<evidence type="ECO:0000256" key="9">
    <source>
        <dbReference type="ARBA" id="ARBA00048090"/>
    </source>
</evidence>
<evidence type="ECO:0000256" key="8">
    <source>
        <dbReference type="ARBA" id="ARBA00023064"/>
    </source>
</evidence>
<dbReference type="EMBL" id="DXGC01000070">
    <property type="protein sequence ID" value="HIW91545.1"/>
    <property type="molecule type" value="Genomic_DNA"/>
</dbReference>
<organism evidence="12 13">
    <name type="scientific">Candidatus Corynebacterium avicola</name>
    <dbReference type="NCBI Taxonomy" id="2838527"/>
    <lineage>
        <taxon>Bacteria</taxon>
        <taxon>Bacillati</taxon>
        <taxon>Actinomycetota</taxon>
        <taxon>Actinomycetes</taxon>
        <taxon>Mycobacteriales</taxon>
        <taxon>Corynebacteriaceae</taxon>
        <taxon>Corynebacterium</taxon>
    </lineage>
</organism>
<keyword evidence="6 10" id="KW-0418">Kinase</keyword>
<dbReference type="GO" id="GO:0046316">
    <property type="term" value="F:gluconokinase activity"/>
    <property type="evidence" value="ECO:0007669"/>
    <property type="project" value="UniProtKB-EC"/>
</dbReference>
<evidence type="ECO:0000313" key="12">
    <source>
        <dbReference type="EMBL" id="HIW91545.1"/>
    </source>
</evidence>
<evidence type="ECO:0000256" key="5">
    <source>
        <dbReference type="ARBA" id="ARBA00022741"/>
    </source>
</evidence>
<dbReference type="EC" id="2.7.1.12" evidence="3 10"/>
<accession>A0A9D1UM72</accession>
<dbReference type="Gene3D" id="3.40.50.300">
    <property type="entry name" value="P-loop containing nucleotide triphosphate hydrolases"/>
    <property type="match status" value="1"/>
</dbReference>
<keyword evidence="8" id="KW-0311">Gluconate utilization</keyword>
<sequence length="189" mass="20596">MPTHLIIMGVSGSGKTTAAELLEKRTGVPYAEADSFHPEANKKKMASGEPLNDDDRWPWLRKLRDWMTEQAEQGNSTIVTCSALKVAYRDVLREATGDERFVLLNAPEDVLATRMDARKGHYMPTSLLRSQLDTLEPLTDDENGVTLDATADPEDIIQQVLDLVGDFGASDAGPDAEPDAEPDAAGAEK</sequence>
<dbReference type="PANTHER" id="PTHR43442:SF3">
    <property type="entry name" value="GLUCONOKINASE-RELATED"/>
    <property type="match status" value="1"/>
</dbReference>
<keyword evidence="5 10" id="KW-0547">Nucleotide-binding</keyword>
<evidence type="ECO:0000256" key="7">
    <source>
        <dbReference type="ARBA" id="ARBA00022840"/>
    </source>
</evidence>
<evidence type="ECO:0000256" key="3">
    <source>
        <dbReference type="ARBA" id="ARBA00012054"/>
    </source>
</evidence>